<evidence type="ECO:0000259" key="3">
    <source>
        <dbReference type="PROSITE" id="PS51186"/>
    </source>
</evidence>
<sequence length="317" mass="34696">MPLTLVEMGPDDFVRRRAQLVASYAEAITTARALTRAEAEAEAERDVAGRLPRGPATRGQLLRKALADGAEVGWIWLSLPGPALPDTAWISDVEVDPPFRSRGYAGAIITAVEAELVARRVPAIGLNVFGDNTTARRLYERLGFEVTAEQRSRPLAEVPAAEGIDLVPMTDYESRIEALFADYAQDLVQERGLWHGEAEARAARKLAELLPDGPQTDGMILRTVVARGVPVGWVWAGLPAPPRPGMGWLHNIEIDGPYRRRGYGRAAVTAVESELARRGVRTMGLNVHGVNTGARRLYDRLGYRLLAQQMAKHLAAR</sequence>
<proteinExistence type="predicted"/>
<dbReference type="PANTHER" id="PTHR43420">
    <property type="entry name" value="ACETYLTRANSFERASE"/>
    <property type="match status" value="1"/>
</dbReference>
<dbReference type="SUPFAM" id="SSF55729">
    <property type="entry name" value="Acyl-CoA N-acyltransferases (Nat)"/>
    <property type="match status" value="2"/>
</dbReference>
<keyword evidence="1" id="KW-0808">Transferase</keyword>
<name>A0A919VPC5_9ACTN</name>
<dbReference type="InterPro" id="IPR050680">
    <property type="entry name" value="YpeA/RimI_acetyltransf"/>
</dbReference>
<dbReference type="EMBL" id="BOQL01000032">
    <property type="protein sequence ID" value="GIM70765.1"/>
    <property type="molecule type" value="Genomic_DNA"/>
</dbReference>
<dbReference type="Pfam" id="PF00583">
    <property type="entry name" value="Acetyltransf_1"/>
    <property type="match status" value="2"/>
</dbReference>
<dbReference type="AlphaFoldDB" id="A0A919VPC5"/>
<accession>A0A919VPC5</accession>
<dbReference type="PANTHER" id="PTHR43420:SF44">
    <property type="entry name" value="ACETYLTRANSFERASE YPEA"/>
    <property type="match status" value="1"/>
</dbReference>
<evidence type="ECO:0000313" key="5">
    <source>
        <dbReference type="Proteomes" id="UP000681340"/>
    </source>
</evidence>
<reference evidence="4" key="1">
    <citation type="submission" date="2021-03" db="EMBL/GenBank/DDBJ databases">
        <title>Whole genome shotgun sequence of Actinoplanes auranticolor NBRC 12245.</title>
        <authorList>
            <person name="Komaki H."/>
            <person name="Tamura T."/>
        </authorList>
    </citation>
    <scope>NUCLEOTIDE SEQUENCE</scope>
    <source>
        <strain evidence="4">NBRC 12245</strain>
    </source>
</reference>
<feature type="domain" description="N-acetyltransferase" evidence="3">
    <location>
        <begin position="164"/>
        <end position="317"/>
    </location>
</feature>
<evidence type="ECO:0000256" key="2">
    <source>
        <dbReference type="ARBA" id="ARBA00023315"/>
    </source>
</evidence>
<keyword evidence="2" id="KW-0012">Acyltransferase</keyword>
<dbReference type="Proteomes" id="UP000681340">
    <property type="component" value="Unassembled WGS sequence"/>
</dbReference>
<evidence type="ECO:0000256" key="1">
    <source>
        <dbReference type="ARBA" id="ARBA00022679"/>
    </source>
</evidence>
<dbReference type="InterPro" id="IPR016181">
    <property type="entry name" value="Acyl_CoA_acyltransferase"/>
</dbReference>
<dbReference type="PROSITE" id="PS51186">
    <property type="entry name" value="GNAT"/>
    <property type="match status" value="2"/>
</dbReference>
<organism evidence="4 5">
    <name type="scientific">Actinoplanes auranticolor</name>
    <dbReference type="NCBI Taxonomy" id="47988"/>
    <lineage>
        <taxon>Bacteria</taxon>
        <taxon>Bacillati</taxon>
        <taxon>Actinomycetota</taxon>
        <taxon>Actinomycetes</taxon>
        <taxon>Micromonosporales</taxon>
        <taxon>Micromonosporaceae</taxon>
        <taxon>Actinoplanes</taxon>
    </lineage>
</organism>
<dbReference type="InterPro" id="IPR000182">
    <property type="entry name" value="GNAT_dom"/>
</dbReference>
<dbReference type="RefSeq" id="WP_212990252.1">
    <property type="nucleotide sequence ID" value="NZ_BAABEA010000005.1"/>
</dbReference>
<gene>
    <name evidence="4" type="ORF">Aau02nite_42580</name>
</gene>
<comment type="caution">
    <text evidence="4">The sequence shown here is derived from an EMBL/GenBank/DDBJ whole genome shotgun (WGS) entry which is preliminary data.</text>
</comment>
<dbReference type="CDD" id="cd04301">
    <property type="entry name" value="NAT_SF"/>
    <property type="match status" value="2"/>
</dbReference>
<protein>
    <recommendedName>
        <fullName evidence="3">N-acetyltransferase domain-containing protein</fullName>
    </recommendedName>
</protein>
<dbReference type="GO" id="GO:0016747">
    <property type="term" value="F:acyltransferase activity, transferring groups other than amino-acyl groups"/>
    <property type="evidence" value="ECO:0007669"/>
    <property type="project" value="InterPro"/>
</dbReference>
<feature type="domain" description="N-acetyltransferase" evidence="3">
    <location>
        <begin position="3"/>
        <end position="165"/>
    </location>
</feature>
<evidence type="ECO:0000313" key="4">
    <source>
        <dbReference type="EMBL" id="GIM70765.1"/>
    </source>
</evidence>
<dbReference type="Gene3D" id="3.40.630.30">
    <property type="match status" value="2"/>
</dbReference>
<keyword evidence="5" id="KW-1185">Reference proteome</keyword>